<comment type="caution">
    <text evidence="2">The sequence shown here is derived from an EMBL/GenBank/DDBJ whole genome shotgun (WGS) entry which is preliminary data.</text>
</comment>
<organism evidence="2 3">
    <name type="scientific">Microseira wollei NIES-4236</name>
    <dbReference type="NCBI Taxonomy" id="2530354"/>
    <lineage>
        <taxon>Bacteria</taxon>
        <taxon>Bacillati</taxon>
        <taxon>Cyanobacteriota</taxon>
        <taxon>Cyanophyceae</taxon>
        <taxon>Oscillatoriophycideae</taxon>
        <taxon>Aerosakkonematales</taxon>
        <taxon>Aerosakkonemataceae</taxon>
        <taxon>Microseira</taxon>
    </lineage>
</organism>
<dbReference type="EMBL" id="BLAY01000375">
    <property type="protein sequence ID" value="GET44493.1"/>
    <property type="molecule type" value="Genomic_DNA"/>
</dbReference>
<evidence type="ECO:0000256" key="1">
    <source>
        <dbReference type="SAM" id="MobiDB-lite"/>
    </source>
</evidence>
<accession>A0AAV3XQ38</accession>
<gene>
    <name evidence="2" type="ORF">MiSe_93230</name>
</gene>
<protein>
    <submittedName>
        <fullName evidence="2">Uncharacterized protein</fullName>
    </submittedName>
</protein>
<reference evidence="2" key="1">
    <citation type="submission" date="2019-10" db="EMBL/GenBank/DDBJ databases">
        <title>Draft genome sequece of Microseira wollei NIES-4236.</title>
        <authorList>
            <person name="Yamaguchi H."/>
            <person name="Suzuki S."/>
            <person name="Kawachi M."/>
        </authorList>
    </citation>
    <scope>NUCLEOTIDE SEQUENCE</scope>
    <source>
        <strain evidence="2">NIES-4236</strain>
    </source>
</reference>
<dbReference type="AlphaFoldDB" id="A0AAV3XQ38"/>
<evidence type="ECO:0000313" key="3">
    <source>
        <dbReference type="Proteomes" id="UP001050975"/>
    </source>
</evidence>
<feature type="region of interest" description="Disordered" evidence="1">
    <location>
        <begin position="26"/>
        <end position="47"/>
    </location>
</feature>
<feature type="compositionally biased region" description="Polar residues" evidence="1">
    <location>
        <begin position="30"/>
        <end position="39"/>
    </location>
</feature>
<sequence length="67" mass="8190">MPNPQDLWQRSIRLVQKRISLAGRMPNPQDLWQRSNQPLQDAEERRGREEERVFVVSGHLWQDYKYR</sequence>
<keyword evidence="3" id="KW-1185">Reference proteome</keyword>
<dbReference type="Proteomes" id="UP001050975">
    <property type="component" value="Unassembled WGS sequence"/>
</dbReference>
<evidence type="ECO:0000313" key="2">
    <source>
        <dbReference type="EMBL" id="GET44493.1"/>
    </source>
</evidence>
<name>A0AAV3XQ38_9CYAN</name>
<proteinExistence type="predicted"/>